<dbReference type="InterPro" id="IPR037066">
    <property type="entry name" value="Plug_dom_sf"/>
</dbReference>
<protein>
    <submittedName>
        <fullName evidence="14">TonB-dependent receptor</fullName>
    </submittedName>
</protein>
<evidence type="ECO:0000313" key="15">
    <source>
        <dbReference type="Proteomes" id="UP000230390"/>
    </source>
</evidence>
<keyword evidence="5 10" id="KW-0812">Transmembrane</keyword>
<dbReference type="Gene3D" id="2.170.130.10">
    <property type="entry name" value="TonB-dependent receptor, plug domain"/>
    <property type="match status" value="1"/>
</dbReference>
<dbReference type="SUPFAM" id="SSF56935">
    <property type="entry name" value="Porins"/>
    <property type="match status" value="1"/>
</dbReference>
<reference evidence="14 15" key="1">
    <citation type="submission" date="2017-10" db="EMBL/GenBank/DDBJ databases">
        <title>Massilia psychrophilum sp. nov., a novel purple-pigmented bacterium isolated from Tianshan glacier, Xinjiang Municipality, China.</title>
        <authorList>
            <person name="Wang H."/>
        </authorList>
    </citation>
    <scope>NUCLEOTIDE SEQUENCE [LARGE SCALE GENOMIC DNA]</scope>
    <source>
        <strain evidence="14 15">JCM 30074</strain>
    </source>
</reference>
<evidence type="ECO:0000256" key="6">
    <source>
        <dbReference type="ARBA" id="ARBA00023077"/>
    </source>
</evidence>
<dbReference type="GO" id="GO:0044718">
    <property type="term" value="P:siderophore transmembrane transport"/>
    <property type="evidence" value="ECO:0007669"/>
    <property type="project" value="TreeGrafter"/>
</dbReference>
<dbReference type="InterPro" id="IPR012910">
    <property type="entry name" value="Plug_dom"/>
</dbReference>
<evidence type="ECO:0000256" key="2">
    <source>
        <dbReference type="ARBA" id="ARBA00009810"/>
    </source>
</evidence>
<evidence type="ECO:0000256" key="5">
    <source>
        <dbReference type="ARBA" id="ARBA00022692"/>
    </source>
</evidence>
<dbReference type="AlphaFoldDB" id="A0A2G8TM79"/>
<evidence type="ECO:0000256" key="7">
    <source>
        <dbReference type="ARBA" id="ARBA00023136"/>
    </source>
</evidence>
<evidence type="ECO:0000256" key="1">
    <source>
        <dbReference type="ARBA" id="ARBA00004571"/>
    </source>
</evidence>
<keyword evidence="6 11" id="KW-0798">TonB box</keyword>
<evidence type="ECO:0000256" key="8">
    <source>
        <dbReference type="ARBA" id="ARBA00023170"/>
    </source>
</evidence>
<dbReference type="Gene3D" id="2.40.170.20">
    <property type="entry name" value="TonB-dependent receptor, beta-barrel domain"/>
    <property type="match status" value="1"/>
</dbReference>
<keyword evidence="15" id="KW-1185">Reference proteome</keyword>
<keyword evidence="9 10" id="KW-0998">Cell outer membrane</keyword>
<dbReference type="Pfam" id="PF00593">
    <property type="entry name" value="TonB_dep_Rec_b-barrel"/>
    <property type="match status" value="1"/>
</dbReference>
<dbReference type="GO" id="GO:0009279">
    <property type="term" value="C:cell outer membrane"/>
    <property type="evidence" value="ECO:0007669"/>
    <property type="project" value="UniProtKB-SubCell"/>
</dbReference>
<keyword evidence="8 14" id="KW-0675">Receptor</keyword>
<dbReference type="Proteomes" id="UP000230390">
    <property type="component" value="Unassembled WGS sequence"/>
</dbReference>
<feature type="domain" description="TonB-dependent receptor plug" evidence="13">
    <location>
        <begin position="34"/>
        <end position="147"/>
    </location>
</feature>
<evidence type="ECO:0000256" key="4">
    <source>
        <dbReference type="ARBA" id="ARBA00022452"/>
    </source>
</evidence>
<dbReference type="PANTHER" id="PTHR30069:SF39">
    <property type="entry name" value="BLL6183 PROTEIN"/>
    <property type="match status" value="1"/>
</dbReference>
<evidence type="ECO:0000313" key="14">
    <source>
        <dbReference type="EMBL" id="PIL47099.1"/>
    </source>
</evidence>
<name>A0A2G8TM79_9BURK</name>
<evidence type="ECO:0000259" key="12">
    <source>
        <dbReference type="Pfam" id="PF00593"/>
    </source>
</evidence>
<evidence type="ECO:0000256" key="9">
    <source>
        <dbReference type="ARBA" id="ARBA00023237"/>
    </source>
</evidence>
<sequence length="803" mass="85748">MLVLAAAARASEPAPMAQVFIVASTPLAGVGLQKEQVASALQTASAGDIERSGALDLSDFLNRSLGSVHLNDNQGNPLMMDVSYRGYTASPLLGTPQGLSVYMDGVRLNQPFGDVVLWDLIPKEAIASVSLMAGANPLFGLNTLGGALAIRTKDGQTDPGTALEASVASFGRRNVGLRHGGSSANGLDWLLVANGWREAGWRDDSPSRLGQVFGKLGWHDARSSLKLTYAYARSRLNGNGLQEAQMLEERRASVFTKPDTTANHASFVNLEAQSRLSDWLQLAANAYYRNTRTATHNGDLNDEALGGSVYYTGQPADRVWLGANGFGNPAAENSAGFPSWRCIAHAGRNAEPNEKCTGLVTTTASGQQNAGLSAQVTFVTQGQGYRNQGVAGVGYDASRVRFLQSSQFGYLNPDRSITAVAAFADGSQDSEEAFDQRVDLDGRAHTWSVFGSDTLSLGTAWHLTLSARYNRTRLANSDHLFPYNNATTQGEQRGSLDGDHLFRRFNPAVGVSFTPSRALNAYAGYSESSRTPTSIELGCADPNFGCRLPNSMAGDPPLDQVVSTTWEAGLRGKLAGRSHWNLGLFRGDNHRDIIFVANTASTGYFKNVGKTRRAGVEAGISSVGDRLSLSADYTWLRATYQSPERLGSQANSGAEGGAVNVRRGDRIPSIPRHILKAAAGYQWRPFWSAGLQVIAIGRSFVRGNENNLHVAGVLSPDGISSFGAGHVPGYAVVNLNVSYQPDVAWTLSANVSNLADRRYASVGQLGPFAFAADGALRNTDSDGTSFFTPGAPRAVSLRLRHVF</sequence>
<dbReference type="InterPro" id="IPR000531">
    <property type="entry name" value="Beta-barrel_TonB"/>
</dbReference>
<feature type="domain" description="TonB-dependent receptor-like beta-barrel" evidence="12">
    <location>
        <begin position="263"/>
        <end position="754"/>
    </location>
</feature>
<dbReference type="InterPro" id="IPR036942">
    <property type="entry name" value="Beta-barrel_TonB_sf"/>
</dbReference>
<dbReference type="Pfam" id="PF07715">
    <property type="entry name" value="Plug"/>
    <property type="match status" value="1"/>
</dbReference>
<comment type="caution">
    <text evidence="14">The sequence shown here is derived from an EMBL/GenBank/DDBJ whole genome shotgun (WGS) entry which is preliminary data.</text>
</comment>
<evidence type="ECO:0000256" key="3">
    <source>
        <dbReference type="ARBA" id="ARBA00022448"/>
    </source>
</evidence>
<gene>
    <name evidence="14" type="ORF">CR105_01210</name>
</gene>
<organism evidence="14 15">
    <name type="scientific">Massilia eurypsychrophila</name>
    <dbReference type="NCBI Taxonomy" id="1485217"/>
    <lineage>
        <taxon>Bacteria</taxon>
        <taxon>Pseudomonadati</taxon>
        <taxon>Pseudomonadota</taxon>
        <taxon>Betaproteobacteria</taxon>
        <taxon>Burkholderiales</taxon>
        <taxon>Oxalobacteraceae</taxon>
        <taxon>Telluria group</taxon>
        <taxon>Massilia</taxon>
    </lineage>
</organism>
<evidence type="ECO:0000256" key="11">
    <source>
        <dbReference type="RuleBase" id="RU003357"/>
    </source>
</evidence>
<proteinExistence type="inferred from homology"/>
<comment type="subcellular location">
    <subcellularLocation>
        <location evidence="1 10">Cell outer membrane</location>
        <topology evidence="1 10">Multi-pass membrane protein</topology>
    </subcellularLocation>
</comment>
<accession>A0A2G8TM79</accession>
<dbReference type="EMBL" id="PDOC01000001">
    <property type="protein sequence ID" value="PIL47099.1"/>
    <property type="molecule type" value="Genomic_DNA"/>
</dbReference>
<dbReference type="PROSITE" id="PS52016">
    <property type="entry name" value="TONB_DEPENDENT_REC_3"/>
    <property type="match status" value="1"/>
</dbReference>
<dbReference type="InterPro" id="IPR039426">
    <property type="entry name" value="TonB-dep_rcpt-like"/>
</dbReference>
<keyword evidence="7 10" id="KW-0472">Membrane</keyword>
<comment type="similarity">
    <text evidence="2 10 11">Belongs to the TonB-dependent receptor family.</text>
</comment>
<evidence type="ECO:0000256" key="10">
    <source>
        <dbReference type="PROSITE-ProRule" id="PRU01360"/>
    </source>
</evidence>
<dbReference type="GO" id="GO:0015344">
    <property type="term" value="F:siderophore uptake transmembrane transporter activity"/>
    <property type="evidence" value="ECO:0007669"/>
    <property type="project" value="TreeGrafter"/>
</dbReference>
<keyword evidence="3 10" id="KW-0813">Transport</keyword>
<keyword evidence="4 10" id="KW-1134">Transmembrane beta strand</keyword>
<dbReference type="PANTHER" id="PTHR30069">
    <property type="entry name" value="TONB-DEPENDENT OUTER MEMBRANE RECEPTOR"/>
    <property type="match status" value="1"/>
</dbReference>
<dbReference type="OrthoDB" id="98353at2"/>
<evidence type="ECO:0000259" key="13">
    <source>
        <dbReference type="Pfam" id="PF07715"/>
    </source>
</evidence>